<dbReference type="InterPro" id="IPR016192">
    <property type="entry name" value="APOBEC/CMP_deaminase_Zn-bd"/>
</dbReference>
<evidence type="ECO:0000256" key="7">
    <source>
        <dbReference type="ARBA" id="ARBA00022801"/>
    </source>
</evidence>
<comment type="cofactor">
    <cofactor evidence="1 14 15">
        <name>Zn(2+)</name>
        <dbReference type="ChEBI" id="CHEBI:29105"/>
    </cofactor>
</comment>
<name>A0A7W9SHF7_9FIRM</name>
<evidence type="ECO:0000256" key="1">
    <source>
        <dbReference type="ARBA" id="ARBA00001947"/>
    </source>
</evidence>
<feature type="active site" description="Proton donor" evidence="12">
    <location>
        <position position="69"/>
    </location>
</feature>
<dbReference type="NCBIfam" id="TIGR01354">
    <property type="entry name" value="cyt_deam_tetra"/>
    <property type="match status" value="1"/>
</dbReference>
<evidence type="ECO:0000256" key="11">
    <source>
        <dbReference type="ARBA" id="ARBA00049558"/>
    </source>
</evidence>
<keyword evidence="8 14" id="KW-0862">Zinc</keyword>
<evidence type="ECO:0000256" key="13">
    <source>
        <dbReference type="PIRSR" id="PIRSR606262-2"/>
    </source>
</evidence>
<dbReference type="FunFam" id="3.40.140.10:FF:000008">
    <property type="entry name" value="Cytidine deaminase"/>
    <property type="match status" value="1"/>
</dbReference>
<dbReference type="Pfam" id="PF00383">
    <property type="entry name" value="dCMP_cyt_deam_1"/>
    <property type="match status" value="1"/>
</dbReference>
<dbReference type="GO" id="GO:0042802">
    <property type="term" value="F:identical protein binding"/>
    <property type="evidence" value="ECO:0007669"/>
    <property type="project" value="UniProtKB-ARBA"/>
</dbReference>
<comment type="catalytic activity">
    <reaction evidence="11 15">
        <text>cytidine + H2O + H(+) = uridine + NH4(+)</text>
        <dbReference type="Rhea" id="RHEA:16069"/>
        <dbReference type="ChEBI" id="CHEBI:15377"/>
        <dbReference type="ChEBI" id="CHEBI:15378"/>
        <dbReference type="ChEBI" id="CHEBI:16704"/>
        <dbReference type="ChEBI" id="CHEBI:17562"/>
        <dbReference type="ChEBI" id="CHEBI:28938"/>
        <dbReference type="EC" id="3.5.4.5"/>
    </reaction>
</comment>
<evidence type="ECO:0000256" key="8">
    <source>
        <dbReference type="ARBA" id="ARBA00022833"/>
    </source>
</evidence>
<comment type="caution">
    <text evidence="17">The sequence shown here is derived from an EMBL/GenBank/DDBJ whole genome shotgun (WGS) entry which is preliminary data.</text>
</comment>
<comment type="catalytic activity">
    <reaction evidence="10 15">
        <text>2'-deoxycytidine + H2O + H(+) = 2'-deoxyuridine + NH4(+)</text>
        <dbReference type="Rhea" id="RHEA:13433"/>
        <dbReference type="ChEBI" id="CHEBI:15377"/>
        <dbReference type="ChEBI" id="CHEBI:15378"/>
        <dbReference type="ChEBI" id="CHEBI:15698"/>
        <dbReference type="ChEBI" id="CHEBI:16450"/>
        <dbReference type="ChEBI" id="CHEBI:28938"/>
        <dbReference type="EC" id="3.5.4.5"/>
    </reaction>
</comment>
<keyword evidence="7 15" id="KW-0378">Hydrolase</keyword>
<reference evidence="17 18" key="1">
    <citation type="submission" date="2020-08" db="EMBL/GenBank/DDBJ databases">
        <title>Genomic Encyclopedia of Type Strains, Phase IV (KMG-IV): sequencing the most valuable type-strain genomes for metagenomic binning, comparative biology and taxonomic classification.</title>
        <authorList>
            <person name="Goeker M."/>
        </authorList>
    </citation>
    <scope>NUCLEOTIDE SEQUENCE [LARGE SCALE GENOMIC DNA]</scope>
    <source>
        <strain evidence="17 18">DSM 17245</strain>
    </source>
</reference>
<feature type="domain" description="CMP/dCMP-type deaminase" evidence="16">
    <location>
        <begin position="15"/>
        <end position="148"/>
    </location>
</feature>
<feature type="binding site" evidence="14">
    <location>
        <position position="105"/>
    </location>
    <ligand>
        <name>Zn(2+)</name>
        <dbReference type="ChEBI" id="CHEBI:29105"/>
        <note>catalytic</note>
    </ligand>
</feature>
<dbReference type="GO" id="GO:0004126">
    <property type="term" value="F:cytidine deaminase activity"/>
    <property type="evidence" value="ECO:0007669"/>
    <property type="project" value="UniProtKB-UniRule"/>
</dbReference>
<dbReference type="PANTHER" id="PTHR11644:SF2">
    <property type="entry name" value="CYTIDINE DEAMINASE"/>
    <property type="match status" value="1"/>
</dbReference>
<feature type="binding site" evidence="13">
    <location>
        <begin position="56"/>
        <end position="62"/>
    </location>
    <ligand>
        <name>substrate</name>
    </ligand>
</feature>
<dbReference type="SUPFAM" id="SSF53927">
    <property type="entry name" value="Cytidine deaminase-like"/>
    <property type="match status" value="1"/>
</dbReference>
<dbReference type="Proteomes" id="UP000522163">
    <property type="component" value="Unassembled WGS sequence"/>
</dbReference>
<evidence type="ECO:0000256" key="12">
    <source>
        <dbReference type="PIRSR" id="PIRSR606262-1"/>
    </source>
</evidence>
<dbReference type="EMBL" id="JACHHH010000007">
    <property type="protein sequence ID" value="MBB6041506.1"/>
    <property type="molecule type" value="Genomic_DNA"/>
</dbReference>
<dbReference type="GO" id="GO:0055086">
    <property type="term" value="P:nucleobase-containing small molecule metabolic process"/>
    <property type="evidence" value="ECO:0007669"/>
    <property type="project" value="UniProtKB-ARBA"/>
</dbReference>
<feature type="binding site" evidence="14">
    <location>
        <position position="67"/>
    </location>
    <ligand>
        <name>Zn(2+)</name>
        <dbReference type="ChEBI" id="CHEBI:29105"/>
        <note>catalytic</note>
    </ligand>
</feature>
<gene>
    <name evidence="17" type="ORF">HNQ46_001489</name>
</gene>
<comment type="similarity">
    <text evidence="3 15">Belongs to the cytidine and deoxycytidylate deaminase family.</text>
</comment>
<protein>
    <recommendedName>
        <fullName evidence="5 15">Cytidine deaminase</fullName>
        <ecNumber evidence="4 15">3.5.4.5</ecNumber>
    </recommendedName>
    <alternativeName>
        <fullName evidence="9 15">Cytidine aminohydrolase</fullName>
    </alternativeName>
</protein>
<dbReference type="InterPro" id="IPR002125">
    <property type="entry name" value="CMP_dCMP_dom"/>
</dbReference>
<comment type="function">
    <text evidence="2 15">This enzyme scavenges exogenous and endogenous cytidine and 2'-deoxycytidine for UMP synthesis.</text>
</comment>
<evidence type="ECO:0000313" key="18">
    <source>
        <dbReference type="Proteomes" id="UP000522163"/>
    </source>
</evidence>
<dbReference type="NCBIfam" id="NF004064">
    <property type="entry name" value="PRK05578.1"/>
    <property type="match status" value="1"/>
</dbReference>
<dbReference type="RefSeq" id="WP_183684114.1">
    <property type="nucleotide sequence ID" value="NZ_JACHHH010000007.1"/>
</dbReference>
<evidence type="ECO:0000256" key="5">
    <source>
        <dbReference type="ARBA" id="ARBA00018266"/>
    </source>
</evidence>
<dbReference type="PANTHER" id="PTHR11644">
    <property type="entry name" value="CYTIDINE DEAMINASE"/>
    <property type="match status" value="1"/>
</dbReference>
<feature type="binding site" evidence="14">
    <location>
        <position position="108"/>
    </location>
    <ligand>
        <name>Zn(2+)</name>
        <dbReference type="ChEBI" id="CHEBI:29105"/>
        <note>catalytic</note>
    </ligand>
</feature>
<dbReference type="GeneID" id="85015026"/>
<dbReference type="EC" id="3.5.4.5" evidence="4 15"/>
<evidence type="ECO:0000256" key="15">
    <source>
        <dbReference type="RuleBase" id="RU364006"/>
    </source>
</evidence>
<evidence type="ECO:0000256" key="2">
    <source>
        <dbReference type="ARBA" id="ARBA00003949"/>
    </source>
</evidence>
<dbReference type="InterPro" id="IPR006262">
    <property type="entry name" value="Cyt_deam_tetra"/>
</dbReference>
<dbReference type="GO" id="GO:0072527">
    <property type="term" value="P:pyrimidine-containing compound metabolic process"/>
    <property type="evidence" value="ECO:0007669"/>
    <property type="project" value="UniProtKB-ARBA"/>
</dbReference>
<keyword evidence="6 14" id="KW-0479">Metal-binding</keyword>
<evidence type="ECO:0000256" key="10">
    <source>
        <dbReference type="ARBA" id="ARBA00049252"/>
    </source>
</evidence>
<dbReference type="PROSITE" id="PS51747">
    <property type="entry name" value="CYT_DCMP_DEAMINASES_2"/>
    <property type="match status" value="1"/>
</dbReference>
<dbReference type="InterPro" id="IPR016193">
    <property type="entry name" value="Cytidine_deaminase-like"/>
</dbReference>
<dbReference type="InterPro" id="IPR050202">
    <property type="entry name" value="Cyt/Deoxycyt_deaminase"/>
</dbReference>
<evidence type="ECO:0000256" key="6">
    <source>
        <dbReference type="ARBA" id="ARBA00022723"/>
    </source>
</evidence>
<evidence type="ECO:0000256" key="14">
    <source>
        <dbReference type="PIRSR" id="PIRSR606262-3"/>
    </source>
</evidence>
<evidence type="ECO:0000256" key="4">
    <source>
        <dbReference type="ARBA" id="ARBA00012783"/>
    </source>
</evidence>
<dbReference type="PROSITE" id="PS00903">
    <property type="entry name" value="CYT_DCMP_DEAMINASES_1"/>
    <property type="match status" value="1"/>
</dbReference>
<dbReference type="Gene3D" id="3.40.140.10">
    <property type="entry name" value="Cytidine Deaminase, domain 2"/>
    <property type="match status" value="1"/>
</dbReference>
<evidence type="ECO:0000256" key="3">
    <source>
        <dbReference type="ARBA" id="ARBA00006576"/>
    </source>
</evidence>
<evidence type="ECO:0000256" key="9">
    <source>
        <dbReference type="ARBA" id="ARBA00032005"/>
    </source>
</evidence>
<dbReference type="GO" id="GO:0008270">
    <property type="term" value="F:zinc ion binding"/>
    <property type="evidence" value="ECO:0007669"/>
    <property type="project" value="UniProtKB-UniRule"/>
</dbReference>
<organism evidence="17 18">
    <name type="scientific">Oribacterium sinus</name>
    <dbReference type="NCBI Taxonomy" id="237576"/>
    <lineage>
        <taxon>Bacteria</taxon>
        <taxon>Bacillati</taxon>
        <taxon>Bacillota</taxon>
        <taxon>Clostridia</taxon>
        <taxon>Lachnospirales</taxon>
        <taxon>Lachnospiraceae</taxon>
        <taxon>Oribacterium</taxon>
    </lineage>
</organism>
<dbReference type="CDD" id="cd01283">
    <property type="entry name" value="cytidine_deaminase"/>
    <property type="match status" value="1"/>
</dbReference>
<sequence>MRTEDTSTKDSVSENNAKALIRKALQARRKAYSPYSHFQVGVALETDSGEVFLGCNVENASYGASNCGERTAVFKAVSEGYKHFRRIAIVGGMKDSEELSYCMPCGICRQVMAEFVDLQSFQVILAKNEEEYHIYTLAELLPHAFLPEALED</sequence>
<evidence type="ECO:0000313" key="17">
    <source>
        <dbReference type="EMBL" id="MBB6041506.1"/>
    </source>
</evidence>
<dbReference type="AlphaFoldDB" id="A0A7W9SHF7"/>
<accession>A0A7W9SHF7</accession>
<proteinExistence type="inferred from homology"/>
<dbReference type="GO" id="GO:0005829">
    <property type="term" value="C:cytosol"/>
    <property type="evidence" value="ECO:0007669"/>
    <property type="project" value="TreeGrafter"/>
</dbReference>
<evidence type="ECO:0000259" key="16">
    <source>
        <dbReference type="PROSITE" id="PS51747"/>
    </source>
</evidence>